<proteinExistence type="predicted"/>
<dbReference type="InterPro" id="IPR009057">
    <property type="entry name" value="Homeodomain-like_sf"/>
</dbReference>
<dbReference type="AlphaFoldDB" id="A0A4R2NWS4"/>
<reference evidence="6 7" key="1">
    <citation type="submission" date="2019-03" db="EMBL/GenBank/DDBJ databases">
        <title>Genomic Encyclopedia of Type Strains, Phase IV (KMG-IV): sequencing the most valuable type-strain genomes for metagenomic binning, comparative biology and taxonomic classification.</title>
        <authorList>
            <person name="Goeker M."/>
        </authorList>
    </citation>
    <scope>NUCLEOTIDE SEQUENCE [LARGE SCALE GENOMIC DNA]</scope>
    <source>
        <strain evidence="6 7">DSM 2781</strain>
    </source>
</reference>
<dbReference type="PANTHER" id="PTHR30055">
    <property type="entry name" value="HTH-TYPE TRANSCRIPTIONAL REGULATOR RUTR"/>
    <property type="match status" value="1"/>
</dbReference>
<evidence type="ECO:0000256" key="1">
    <source>
        <dbReference type="ARBA" id="ARBA00023015"/>
    </source>
</evidence>
<evidence type="ECO:0000313" key="6">
    <source>
        <dbReference type="EMBL" id="TCP26467.1"/>
    </source>
</evidence>
<dbReference type="InterPro" id="IPR039536">
    <property type="entry name" value="TetR_C_Proteobacteria"/>
</dbReference>
<keyword evidence="3" id="KW-0804">Transcription</keyword>
<evidence type="ECO:0000313" key="7">
    <source>
        <dbReference type="Proteomes" id="UP000295733"/>
    </source>
</evidence>
<feature type="DNA-binding region" description="H-T-H motif" evidence="4">
    <location>
        <begin position="40"/>
        <end position="59"/>
    </location>
</feature>
<evidence type="ECO:0000256" key="4">
    <source>
        <dbReference type="PROSITE-ProRule" id="PRU00335"/>
    </source>
</evidence>
<comment type="caution">
    <text evidence="6">The sequence shown here is derived from an EMBL/GenBank/DDBJ whole genome shotgun (WGS) entry which is preliminary data.</text>
</comment>
<dbReference type="GO" id="GO:0000976">
    <property type="term" value="F:transcription cis-regulatory region binding"/>
    <property type="evidence" value="ECO:0007669"/>
    <property type="project" value="TreeGrafter"/>
</dbReference>
<dbReference type="Pfam" id="PF00440">
    <property type="entry name" value="TetR_N"/>
    <property type="match status" value="1"/>
</dbReference>
<dbReference type="Proteomes" id="UP000295733">
    <property type="component" value="Unassembled WGS sequence"/>
</dbReference>
<keyword evidence="1" id="KW-0805">Transcription regulation</keyword>
<dbReference type="SUPFAM" id="SSF46689">
    <property type="entry name" value="Homeodomain-like"/>
    <property type="match status" value="1"/>
</dbReference>
<name>A0A4R2NWS4_RHOAD</name>
<dbReference type="InterPro" id="IPR001647">
    <property type="entry name" value="HTH_TetR"/>
</dbReference>
<evidence type="ECO:0000259" key="5">
    <source>
        <dbReference type="PROSITE" id="PS50977"/>
    </source>
</evidence>
<dbReference type="PRINTS" id="PR00455">
    <property type="entry name" value="HTHTETR"/>
</dbReference>
<protein>
    <submittedName>
        <fullName evidence="6">TetR family transcriptional regulator</fullName>
    </submittedName>
</protein>
<dbReference type="Pfam" id="PF14246">
    <property type="entry name" value="TetR_C_7"/>
    <property type="match status" value="1"/>
</dbReference>
<keyword evidence="2 4" id="KW-0238">DNA-binding</keyword>
<dbReference type="OrthoDB" id="9816431at2"/>
<dbReference type="Gene3D" id="1.10.357.10">
    <property type="entry name" value="Tetracycline Repressor, domain 2"/>
    <property type="match status" value="1"/>
</dbReference>
<dbReference type="InterPro" id="IPR036271">
    <property type="entry name" value="Tet_transcr_reg_TetR-rel_C_sf"/>
</dbReference>
<dbReference type="InterPro" id="IPR050109">
    <property type="entry name" value="HTH-type_TetR-like_transc_reg"/>
</dbReference>
<keyword evidence="7" id="KW-1185">Reference proteome</keyword>
<dbReference type="RefSeq" id="WP_132600571.1">
    <property type="nucleotide sequence ID" value="NZ_SLXL01000002.1"/>
</dbReference>
<dbReference type="GO" id="GO:0003700">
    <property type="term" value="F:DNA-binding transcription factor activity"/>
    <property type="evidence" value="ECO:0007669"/>
    <property type="project" value="TreeGrafter"/>
</dbReference>
<accession>A0A4R2NWS4</accession>
<organism evidence="6 7">
    <name type="scientific">Rhodovulum adriaticum</name>
    <name type="common">Rhodopseudomonas adriatica</name>
    <dbReference type="NCBI Taxonomy" id="35804"/>
    <lineage>
        <taxon>Bacteria</taxon>
        <taxon>Pseudomonadati</taxon>
        <taxon>Pseudomonadota</taxon>
        <taxon>Alphaproteobacteria</taxon>
        <taxon>Rhodobacterales</taxon>
        <taxon>Paracoccaceae</taxon>
        <taxon>Rhodovulum</taxon>
    </lineage>
</organism>
<dbReference type="PROSITE" id="PS50977">
    <property type="entry name" value="HTH_TETR_2"/>
    <property type="match status" value="1"/>
</dbReference>
<evidence type="ECO:0000256" key="2">
    <source>
        <dbReference type="ARBA" id="ARBA00023125"/>
    </source>
</evidence>
<feature type="domain" description="HTH tetR-type" evidence="5">
    <location>
        <begin position="17"/>
        <end position="77"/>
    </location>
</feature>
<sequence>MGRPPSRRGRPPQMSPAERGALILDAAEQVLLDGGLHALTMEGVAQAAGMSKRTLYCHFSGRDALMSALVTRLREAVIKPLNAEQIALPLERRLHLLLDPQAENQARATALEILRAVVAEAPQHPDLARRFLQDGPRAVRGLIHQELDRGVARGEIALRDTGTAADLLHAMALPCPLEAFLNPGEGQSDAATRSAHVNRAIAVFLHGARLL</sequence>
<evidence type="ECO:0000256" key="3">
    <source>
        <dbReference type="ARBA" id="ARBA00023163"/>
    </source>
</evidence>
<dbReference type="EMBL" id="SLXL01000002">
    <property type="protein sequence ID" value="TCP26467.1"/>
    <property type="molecule type" value="Genomic_DNA"/>
</dbReference>
<dbReference type="PANTHER" id="PTHR30055:SF234">
    <property type="entry name" value="HTH-TYPE TRANSCRIPTIONAL REGULATOR BETI"/>
    <property type="match status" value="1"/>
</dbReference>
<gene>
    <name evidence="6" type="ORF">EV656_102436</name>
</gene>
<dbReference type="SUPFAM" id="SSF48498">
    <property type="entry name" value="Tetracyclin repressor-like, C-terminal domain"/>
    <property type="match status" value="1"/>
</dbReference>